<dbReference type="Proteomes" id="UP001628156">
    <property type="component" value="Unassembled WGS sequence"/>
</dbReference>
<proteinExistence type="predicted"/>
<evidence type="ECO:0000313" key="2">
    <source>
        <dbReference type="EMBL" id="GAB1222209.1"/>
    </source>
</evidence>
<gene>
    <name evidence="2" type="ORF">ENUP19_0098G0021</name>
</gene>
<dbReference type="EMBL" id="BAAFRS010000098">
    <property type="protein sequence ID" value="GAB1222209.1"/>
    <property type="molecule type" value="Genomic_DNA"/>
</dbReference>
<sequence length="85" mass="9542">MSEWGGMTYLISTMIVIALYLQNKESVSKVMERLNIPVWVITYIGNVGSVIVMGMRGEGGILYLYVSNNTSIIFFIHSIVTSNYN</sequence>
<comment type="caution">
    <text evidence="2">The sequence shown here is derived from an EMBL/GenBank/DDBJ whole genome shotgun (WGS) entry which is preliminary data.</text>
</comment>
<keyword evidence="3" id="KW-1185">Reference proteome</keyword>
<feature type="transmembrane region" description="Helical" evidence="1">
    <location>
        <begin position="34"/>
        <end position="55"/>
    </location>
</feature>
<protein>
    <submittedName>
        <fullName evidence="2">Uncharacterized protein</fullName>
    </submittedName>
</protein>
<evidence type="ECO:0000256" key="1">
    <source>
        <dbReference type="SAM" id="Phobius"/>
    </source>
</evidence>
<evidence type="ECO:0000313" key="3">
    <source>
        <dbReference type="Proteomes" id="UP001628156"/>
    </source>
</evidence>
<feature type="transmembrane region" description="Helical" evidence="1">
    <location>
        <begin position="61"/>
        <end position="80"/>
    </location>
</feature>
<feature type="transmembrane region" description="Helical" evidence="1">
    <location>
        <begin position="6"/>
        <end position="22"/>
    </location>
</feature>
<reference evidence="2 3" key="1">
    <citation type="journal article" date="2019" name="PLoS Negl. Trop. Dis.">
        <title>Whole genome sequencing of Entamoeba nuttalli reveals mammalian host-related molecular signatures and a novel octapeptide-repeat surface protein.</title>
        <authorList>
            <person name="Tanaka M."/>
            <person name="Makiuchi T."/>
            <person name="Komiyama T."/>
            <person name="Shiina T."/>
            <person name="Osaki K."/>
            <person name="Tachibana H."/>
        </authorList>
    </citation>
    <scope>NUCLEOTIDE SEQUENCE [LARGE SCALE GENOMIC DNA]</scope>
    <source>
        <strain evidence="2 3">P19-061405</strain>
    </source>
</reference>
<keyword evidence="1" id="KW-1133">Transmembrane helix</keyword>
<keyword evidence="1" id="KW-0812">Transmembrane</keyword>
<keyword evidence="1" id="KW-0472">Membrane</keyword>
<accession>A0ABQ0DH94</accession>
<name>A0ABQ0DH94_9EUKA</name>
<organism evidence="2 3">
    <name type="scientific">Entamoeba nuttalli</name>
    <dbReference type="NCBI Taxonomy" id="412467"/>
    <lineage>
        <taxon>Eukaryota</taxon>
        <taxon>Amoebozoa</taxon>
        <taxon>Evosea</taxon>
        <taxon>Archamoebae</taxon>
        <taxon>Mastigamoebida</taxon>
        <taxon>Entamoebidae</taxon>
        <taxon>Entamoeba</taxon>
    </lineage>
</organism>